<dbReference type="Pfam" id="PF24883">
    <property type="entry name" value="NPHP3_N"/>
    <property type="match status" value="1"/>
</dbReference>
<dbReference type="HOGENOM" id="CLU_000288_6_10_1"/>
<evidence type="ECO:0000313" key="4">
    <source>
        <dbReference type="Proteomes" id="UP000027222"/>
    </source>
</evidence>
<sequence>MFSRSHNLQISGGVFTQHNGPSKRTGLELLLDAASPSAFHSSGERFDPPKCYTNTRTAILAEITDWIVGKIGWERYIMWLYGPAGAGKSAIAQTIAELCCANGILLASFFFSRSDPRRNNVRPLAASLAYQVAVNVPEARSLIESVVENDPAIFDQSFQAQFKALIVGPLMDINKSGISSRAIPYVIMIDGLDECDDPNVQHHILKTTADLSSYENLIRLMFMFSSRAEQEIRLTFSTSAFEGVTTRIALDNTYQSRADIRQYLEGSFSEMKKTHLQKKLIPPTWPEDNDISLLVNKSSGQFIYAATVIRYISSSRYTPMNSLEIILGLRPTRNDARRPLAELDALYRDVLFRVEDTSATLQLLGAIIHLKDGRHPEFLEKFLFLDEGDVARLLVDVSSLVAINSDLNSESNYIRFLHASFVDFLLDPDRSKEYYINPTMVYTEFVFIGLRHVERYNLGFDALQLALPFIDALLEDMLLPANPTDELQERFFQAPLLEVLFACLYCTELNIDATDFRMRVNKLFLFLKTSRFSSTEELYLHHRGAWDEMLRKHLVRIEFDTIMAAIVASTHTNLNIDILCNILEAKFGPEKKAQQVSHIGIRFHTTTIFRLPQPPGSYDEYRNLLLGFLRDPLRAGKYLVDGEKMAVLSLILLETLTSPQLLAILR</sequence>
<dbReference type="Proteomes" id="UP000027222">
    <property type="component" value="Unassembled WGS sequence"/>
</dbReference>
<accession>A0A067SQD9</accession>
<evidence type="ECO:0000259" key="2">
    <source>
        <dbReference type="Pfam" id="PF24883"/>
    </source>
</evidence>
<dbReference type="OrthoDB" id="4760524at2759"/>
<protein>
    <recommendedName>
        <fullName evidence="2">Nephrocystin 3-like N-terminal domain-containing protein</fullName>
    </recommendedName>
</protein>
<dbReference type="InterPro" id="IPR027417">
    <property type="entry name" value="P-loop_NTPase"/>
</dbReference>
<feature type="domain" description="Nephrocystin 3-like N-terminal" evidence="2">
    <location>
        <begin position="74"/>
        <end position="227"/>
    </location>
</feature>
<dbReference type="InterPro" id="IPR056884">
    <property type="entry name" value="NPHP3-like_N"/>
</dbReference>
<dbReference type="SUPFAM" id="SSF52540">
    <property type="entry name" value="P-loop containing nucleoside triphosphate hydrolases"/>
    <property type="match status" value="1"/>
</dbReference>
<dbReference type="AlphaFoldDB" id="A0A067SQD9"/>
<organism evidence="3 4">
    <name type="scientific">Galerina marginata (strain CBS 339.88)</name>
    <dbReference type="NCBI Taxonomy" id="685588"/>
    <lineage>
        <taxon>Eukaryota</taxon>
        <taxon>Fungi</taxon>
        <taxon>Dikarya</taxon>
        <taxon>Basidiomycota</taxon>
        <taxon>Agaricomycotina</taxon>
        <taxon>Agaricomycetes</taxon>
        <taxon>Agaricomycetidae</taxon>
        <taxon>Agaricales</taxon>
        <taxon>Agaricineae</taxon>
        <taxon>Strophariaceae</taxon>
        <taxon>Galerina</taxon>
    </lineage>
</organism>
<evidence type="ECO:0000256" key="1">
    <source>
        <dbReference type="ARBA" id="ARBA00022737"/>
    </source>
</evidence>
<reference evidence="4" key="1">
    <citation type="journal article" date="2014" name="Proc. Natl. Acad. Sci. U.S.A.">
        <title>Extensive sampling of basidiomycete genomes demonstrates inadequacy of the white-rot/brown-rot paradigm for wood decay fungi.</title>
        <authorList>
            <person name="Riley R."/>
            <person name="Salamov A.A."/>
            <person name="Brown D.W."/>
            <person name="Nagy L.G."/>
            <person name="Floudas D."/>
            <person name="Held B.W."/>
            <person name="Levasseur A."/>
            <person name="Lombard V."/>
            <person name="Morin E."/>
            <person name="Otillar R."/>
            <person name="Lindquist E.A."/>
            <person name="Sun H."/>
            <person name="LaButti K.M."/>
            <person name="Schmutz J."/>
            <person name="Jabbour D."/>
            <person name="Luo H."/>
            <person name="Baker S.E."/>
            <person name="Pisabarro A.G."/>
            <person name="Walton J.D."/>
            <person name="Blanchette R.A."/>
            <person name="Henrissat B."/>
            <person name="Martin F."/>
            <person name="Cullen D."/>
            <person name="Hibbett D.S."/>
            <person name="Grigoriev I.V."/>
        </authorList>
    </citation>
    <scope>NUCLEOTIDE SEQUENCE [LARGE SCALE GENOMIC DNA]</scope>
    <source>
        <strain evidence="4">CBS 339.88</strain>
    </source>
</reference>
<keyword evidence="4" id="KW-1185">Reference proteome</keyword>
<keyword evidence="1" id="KW-0677">Repeat</keyword>
<dbReference type="STRING" id="685588.A0A067SQD9"/>
<dbReference type="Gene3D" id="3.40.50.300">
    <property type="entry name" value="P-loop containing nucleotide triphosphate hydrolases"/>
    <property type="match status" value="1"/>
</dbReference>
<gene>
    <name evidence="3" type="ORF">GALMADRAFT_142255</name>
</gene>
<name>A0A067SQD9_GALM3</name>
<dbReference type="PANTHER" id="PTHR10039">
    <property type="entry name" value="AMELOGENIN"/>
    <property type="match status" value="1"/>
</dbReference>
<evidence type="ECO:0000313" key="3">
    <source>
        <dbReference type="EMBL" id="KDR73106.1"/>
    </source>
</evidence>
<proteinExistence type="predicted"/>
<dbReference type="EMBL" id="KL142386">
    <property type="protein sequence ID" value="KDR73106.1"/>
    <property type="molecule type" value="Genomic_DNA"/>
</dbReference>